<evidence type="ECO:0000259" key="1">
    <source>
        <dbReference type="PROSITE" id="PS51186"/>
    </source>
</evidence>
<comment type="caution">
    <text evidence="2">The sequence shown here is derived from an EMBL/GenBank/DDBJ whole genome shotgun (WGS) entry which is preliminary data.</text>
</comment>
<dbReference type="GeneID" id="45732224"/>
<name>A0A218ZWB5_9PSED</name>
<accession>A0A218ZWB5</accession>
<dbReference type="SUPFAM" id="SSF55729">
    <property type="entry name" value="Acyl-CoA N-acyltransferases (Nat)"/>
    <property type="match status" value="1"/>
</dbReference>
<keyword evidence="2" id="KW-0808">Transferase</keyword>
<dbReference type="EMBL" id="JAAQYH010000001">
    <property type="protein sequence ID" value="NNA71119.1"/>
    <property type="molecule type" value="Genomic_DNA"/>
</dbReference>
<organism evidence="2 4">
    <name type="scientific">Pseudomonas lactis</name>
    <dbReference type="NCBI Taxonomy" id="1615674"/>
    <lineage>
        <taxon>Bacteria</taxon>
        <taxon>Pseudomonadati</taxon>
        <taxon>Pseudomonadota</taxon>
        <taxon>Gammaproteobacteria</taxon>
        <taxon>Pseudomonadales</taxon>
        <taxon>Pseudomonadaceae</taxon>
        <taxon>Pseudomonas</taxon>
    </lineage>
</organism>
<dbReference type="InterPro" id="IPR016181">
    <property type="entry name" value="Acyl_CoA_acyltransferase"/>
</dbReference>
<evidence type="ECO:0000313" key="2">
    <source>
        <dbReference type="EMBL" id="NNA71119.1"/>
    </source>
</evidence>
<proteinExistence type="predicted"/>
<dbReference type="Gene3D" id="3.40.630.30">
    <property type="match status" value="1"/>
</dbReference>
<sequence length="148" mass="17245">MRFHLRRAIEQDLPFARTLTQQAMSHYYRQNGLLWSSDGFDVAWAGRENWLICNDDVVMGFISLSRDGKALYIRELHLLECCRKQGAGTWVLEQMALKARVEGLGFLRLTVFKTNPARRLYQRLGLSIVGEEDGFWRMERECRALTSD</sequence>
<dbReference type="Proteomes" id="UP000586252">
    <property type="component" value="Unassembled WGS sequence"/>
</dbReference>
<evidence type="ECO:0000313" key="4">
    <source>
        <dbReference type="Proteomes" id="UP000535954"/>
    </source>
</evidence>
<evidence type="ECO:0000313" key="5">
    <source>
        <dbReference type="Proteomes" id="UP000586252"/>
    </source>
</evidence>
<gene>
    <name evidence="2" type="ORF">HBO13_00485</name>
    <name evidence="3" type="ORF">HBO30_16190</name>
</gene>
<dbReference type="InterPro" id="IPR000182">
    <property type="entry name" value="GNAT_dom"/>
</dbReference>
<reference evidence="4 5" key="1">
    <citation type="journal article" date="2020" name="Front. Microbiol.">
        <title>Genetic Organization of the aprX-lipA2 Operon Affects the Proteolytic Potential of Pseudomonas Species in Milk.</title>
        <authorList>
            <person name="Maier C."/>
            <person name="Huptas C."/>
            <person name="von Neubeck M."/>
            <person name="Scherer S."/>
            <person name="Wenning M."/>
            <person name="Lucking G."/>
        </authorList>
    </citation>
    <scope>NUCLEOTIDE SEQUENCE [LARGE SCALE GENOMIC DNA]</scope>
    <source>
        <strain evidence="3 5">WS 5404</strain>
        <strain evidence="2 4">WS 5405</strain>
    </source>
</reference>
<dbReference type="GO" id="GO:0016747">
    <property type="term" value="F:acyltransferase activity, transferring groups other than amino-acyl groups"/>
    <property type="evidence" value="ECO:0007669"/>
    <property type="project" value="InterPro"/>
</dbReference>
<dbReference type="Proteomes" id="UP000535954">
    <property type="component" value="Unassembled WGS sequence"/>
</dbReference>
<protein>
    <submittedName>
        <fullName evidence="2">GNAT family N-acetyltransferase</fullName>
    </submittedName>
</protein>
<dbReference type="AlphaFoldDB" id="A0A218ZWB5"/>
<dbReference type="EMBL" id="JAAQYI010000008">
    <property type="protein sequence ID" value="NNA80267.1"/>
    <property type="molecule type" value="Genomic_DNA"/>
</dbReference>
<evidence type="ECO:0000313" key="3">
    <source>
        <dbReference type="EMBL" id="NNA80267.1"/>
    </source>
</evidence>
<dbReference type="RefSeq" id="WP_032905025.1">
    <property type="nucleotide sequence ID" value="NZ_JAAQYH010000001.1"/>
</dbReference>
<dbReference type="Pfam" id="PF00583">
    <property type="entry name" value="Acetyltransf_1"/>
    <property type="match status" value="1"/>
</dbReference>
<feature type="domain" description="N-acetyltransferase" evidence="1">
    <location>
        <begin position="3"/>
        <end position="143"/>
    </location>
</feature>
<dbReference type="PROSITE" id="PS51186">
    <property type="entry name" value="GNAT"/>
    <property type="match status" value="1"/>
</dbReference>